<feature type="domain" description="AB hydrolase-1" evidence="1">
    <location>
        <begin position="33"/>
        <end position="137"/>
    </location>
</feature>
<dbReference type="GO" id="GO:0016787">
    <property type="term" value="F:hydrolase activity"/>
    <property type="evidence" value="ECO:0007669"/>
    <property type="project" value="UniProtKB-KW"/>
</dbReference>
<dbReference type="Pfam" id="PF00561">
    <property type="entry name" value="Abhydrolase_1"/>
    <property type="match status" value="1"/>
</dbReference>
<dbReference type="GO" id="GO:0016020">
    <property type="term" value="C:membrane"/>
    <property type="evidence" value="ECO:0007669"/>
    <property type="project" value="TreeGrafter"/>
</dbReference>
<dbReference type="SUPFAM" id="SSF53474">
    <property type="entry name" value="alpha/beta-Hydrolases"/>
    <property type="match status" value="1"/>
</dbReference>
<name>A0AAU7KLZ4_9GAMM</name>
<dbReference type="InterPro" id="IPR000073">
    <property type="entry name" value="AB_hydrolase_1"/>
</dbReference>
<sequence>MSNVSDVMEHVETRHTWIEGHRLAYKEMGQGQPLLLIHGIPTNKLMWRHVMPELARQYRVIAPDMLNYGESDMPTDADVSISAQARLLVKLMDALGVPSADIVSHDIGGGVSQLIAVNHPERIRRQVLIDSVCFDSWPIPEFKQMLEPGVEASTSVEEFIATMRDFMPKGVHDPEAATERLKEIYVEPWNSAEGKAAFFRNIRRLNKEYTQAIAGELKNLEIATLVLWGDKDNFQKPDYAPMLADAIPGARLEWIKDAGHWVTDEQPEATSRHILEFLDRSA</sequence>
<dbReference type="RefSeq" id="WP_348827929.1">
    <property type="nucleotide sequence ID" value="NZ_CP098827.1"/>
</dbReference>
<dbReference type="PRINTS" id="PR00412">
    <property type="entry name" value="EPOXHYDRLASE"/>
</dbReference>
<dbReference type="Gene3D" id="3.40.50.1820">
    <property type="entry name" value="alpha/beta hydrolase"/>
    <property type="match status" value="1"/>
</dbReference>
<protein>
    <submittedName>
        <fullName evidence="2">Alpha/beta hydrolase</fullName>
    </submittedName>
</protein>
<evidence type="ECO:0000313" key="2">
    <source>
        <dbReference type="EMBL" id="XBO72666.1"/>
    </source>
</evidence>
<evidence type="ECO:0000259" key="1">
    <source>
        <dbReference type="Pfam" id="PF00561"/>
    </source>
</evidence>
<dbReference type="InterPro" id="IPR000639">
    <property type="entry name" value="Epox_hydrolase-like"/>
</dbReference>
<organism evidence="2">
    <name type="scientific">Halomonas sp. RT37</name>
    <dbReference type="NCBI Taxonomy" id="2950872"/>
    <lineage>
        <taxon>Bacteria</taxon>
        <taxon>Pseudomonadati</taxon>
        <taxon>Pseudomonadota</taxon>
        <taxon>Gammaproteobacteria</taxon>
        <taxon>Oceanospirillales</taxon>
        <taxon>Halomonadaceae</taxon>
        <taxon>Halomonas</taxon>
    </lineage>
</organism>
<reference evidence="2" key="1">
    <citation type="submission" date="2022-06" db="EMBL/GenBank/DDBJ databases">
        <title>A novel DMS-producing enzyme.</title>
        <authorList>
            <person name="Zhang Y."/>
        </authorList>
    </citation>
    <scope>NUCLEOTIDE SEQUENCE</scope>
    <source>
        <strain evidence="2">RT37</strain>
    </source>
</reference>
<dbReference type="PANTHER" id="PTHR43798">
    <property type="entry name" value="MONOACYLGLYCEROL LIPASE"/>
    <property type="match status" value="1"/>
</dbReference>
<accession>A0AAU7KLZ4</accession>
<gene>
    <name evidence="2" type="ORF">NFG58_08190</name>
</gene>
<keyword evidence="2" id="KW-0378">Hydrolase</keyword>
<dbReference type="InterPro" id="IPR029058">
    <property type="entry name" value="AB_hydrolase_fold"/>
</dbReference>
<dbReference type="PANTHER" id="PTHR43798:SF33">
    <property type="entry name" value="HYDROLASE, PUTATIVE (AFU_ORTHOLOGUE AFUA_2G14860)-RELATED"/>
    <property type="match status" value="1"/>
</dbReference>
<dbReference type="AlphaFoldDB" id="A0AAU7KLZ4"/>
<dbReference type="InterPro" id="IPR050266">
    <property type="entry name" value="AB_hydrolase_sf"/>
</dbReference>
<dbReference type="EMBL" id="CP098827">
    <property type="protein sequence ID" value="XBO72666.1"/>
    <property type="molecule type" value="Genomic_DNA"/>
</dbReference>
<dbReference type="PRINTS" id="PR00111">
    <property type="entry name" value="ABHYDROLASE"/>
</dbReference>
<proteinExistence type="predicted"/>